<protein>
    <submittedName>
        <fullName evidence="5">LacI family transcriptional regulator</fullName>
    </submittedName>
</protein>
<evidence type="ECO:0000256" key="2">
    <source>
        <dbReference type="ARBA" id="ARBA00023125"/>
    </source>
</evidence>
<dbReference type="Pfam" id="PF00356">
    <property type="entry name" value="LacI"/>
    <property type="match status" value="1"/>
</dbReference>
<evidence type="ECO:0000256" key="1">
    <source>
        <dbReference type="ARBA" id="ARBA00023015"/>
    </source>
</evidence>
<dbReference type="PANTHER" id="PTHR30146">
    <property type="entry name" value="LACI-RELATED TRANSCRIPTIONAL REPRESSOR"/>
    <property type="match status" value="1"/>
</dbReference>
<dbReference type="Gene3D" id="1.10.260.40">
    <property type="entry name" value="lambda repressor-like DNA-binding domains"/>
    <property type="match status" value="1"/>
</dbReference>
<accession>A0A428WMD7</accession>
<dbReference type="GO" id="GO:0003700">
    <property type="term" value="F:DNA-binding transcription factor activity"/>
    <property type="evidence" value="ECO:0007669"/>
    <property type="project" value="TreeGrafter"/>
</dbReference>
<keyword evidence="3" id="KW-0804">Transcription</keyword>
<dbReference type="EMBL" id="QHHU01000021">
    <property type="protein sequence ID" value="RSM44170.1"/>
    <property type="molecule type" value="Genomic_DNA"/>
</dbReference>
<dbReference type="SUPFAM" id="SSF53822">
    <property type="entry name" value="Periplasmic binding protein-like I"/>
    <property type="match status" value="1"/>
</dbReference>
<dbReference type="CDD" id="cd01392">
    <property type="entry name" value="HTH_LacI"/>
    <property type="match status" value="1"/>
</dbReference>
<dbReference type="AlphaFoldDB" id="A0A428WMD7"/>
<name>A0A428WMD7_AMYBA</name>
<evidence type="ECO:0000313" key="5">
    <source>
        <dbReference type="EMBL" id="RSM44170.1"/>
    </source>
</evidence>
<proteinExistence type="predicted"/>
<dbReference type="SMART" id="SM00354">
    <property type="entry name" value="HTH_LACI"/>
    <property type="match status" value="1"/>
</dbReference>
<dbReference type="RefSeq" id="WP_020639919.1">
    <property type="nucleotide sequence ID" value="NZ_QHHU01000021.1"/>
</dbReference>
<evidence type="ECO:0000313" key="6">
    <source>
        <dbReference type="Proteomes" id="UP000286716"/>
    </source>
</evidence>
<dbReference type="Pfam" id="PF13377">
    <property type="entry name" value="Peripla_BP_3"/>
    <property type="match status" value="1"/>
</dbReference>
<dbReference type="PANTHER" id="PTHR30146:SF155">
    <property type="entry name" value="ALANINE RACEMASE"/>
    <property type="match status" value="1"/>
</dbReference>
<dbReference type="GO" id="GO:0000976">
    <property type="term" value="F:transcription cis-regulatory region binding"/>
    <property type="evidence" value="ECO:0007669"/>
    <property type="project" value="TreeGrafter"/>
</dbReference>
<keyword evidence="6" id="KW-1185">Reference proteome</keyword>
<gene>
    <name evidence="5" type="ORF">DMA12_16595</name>
</gene>
<dbReference type="InterPro" id="IPR010982">
    <property type="entry name" value="Lambda_DNA-bd_dom_sf"/>
</dbReference>
<evidence type="ECO:0000256" key="3">
    <source>
        <dbReference type="ARBA" id="ARBA00023163"/>
    </source>
</evidence>
<dbReference type="InterPro" id="IPR046335">
    <property type="entry name" value="LacI/GalR-like_sensor"/>
</dbReference>
<dbReference type="PROSITE" id="PS00356">
    <property type="entry name" value="HTH_LACI_1"/>
    <property type="match status" value="1"/>
</dbReference>
<feature type="domain" description="HTH lacI-type" evidence="4">
    <location>
        <begin position="4"/>
        <end position="58"/>
    </location>
</feature>
<dbReference type="InterPro" id="IPR000843">
    <property type="entry name" value="HTH_LacI"/>
</dbReference>
<dbReference type="InterPro" id="IPR028082">
    <property type="entry name" value="Peripla_BP_I"/>
</dbReference>
<reference evidence="5 6" key="1">
    <citation type="submission" date="2018-05" db="EMBL/GenBank/DDBJ databases">
        <title>Evolution of GPA BGCs.</title>
        <authorList>
            <person name="Waglechner N."/>
            <person name="Wright G.D."/>
        </authorList>
    </citation>
    <scope>NUCLEOTIDE SEQUENCE [LARGE SCALE GENOMIC DNA]</scope>
    <source>
        <strain evidence="5 6">DSM 5908</strain>
    </source>
</reference>
<organism evidence="5 6">
    <name type="scientific">Amycolatopsis balhimycina DSM 5908</name>
    <dbReference type="NCBI Taxonomy" id="1081091"/>
    <lineage>
        <taxon>Bacteria</taxon>
        <taxon>Bacillati</taxon>
        <taxon>Actinomycetota</taxon>
        <taxon>Actinomycetes</taxon>
        <taxon>Pseudonocardiales</taxon>
        <taxon>Pseudonocardiaceae</taxon>
        <taxon>Amycolatopsis</taxon>
    </lineage>
</organism>
<keyword evidence="1" id="KW-0805">Transcription regulation</keyword>
<keyword evidence="2" id="KW-0238">DNA-binding</keyword>
<dbReference type="SUPFAM" id="SSF47413">
    <property type="entry name" value="lambda repressor-like DNA-binding domains"/>
    <property type="match status" value="1"/>
</dbReference>
<dbReference type="Gene3D" id="3.40.50.2300">
    <property type="match status" value="2"/>
</dbReference>
<dbReference type="PROSITE" id="PS50932">
    <property type="entry name" value="HTH_LACI_2"/>
    <property type="match status" value="1"/>
</dbReference>
<comment type="caution">
    <text evidence="5">The sequence shown here is derived from an EMBL/GenBank/DDBJ whole genome shotgun (WGS) entry which is preliminary data.</text>
</comment>
<sequence length="339" mass="36000">MKRPTILDIARAAGVSKGAVSFALNGRPGVSEQTRARIKAVAEQLGWEADGGARAFSDGRAGAVGLVVDRHPDVLDAEPFFMTLIAGIQRELGTGPASLLLRVAPDRANEPAIYRQWYAERRVDGVLLVDLLTGDPRPDVLAELGLPAVVLGGPLGRPELPSVWIDDSAVIGAVLEHFAALGHRRVLRVAGPERFAHTQVRSAAFAEAAARAGIRAARIVHADYTDVGGATMARRALTWRRPPTAMLFDNDVMAVAALDAARALGVSVPAELSVVAWDDSMLCRLARPALTAVRRPIGEYGALAVSVLRRLIDGREVAADTRTSAAVQLVHRASTAPPR</sequence>
<dbReference type="OrthoDB" id="1938857at2"/>
<evidence type="ECO:0000259" key="4">
    <source>
        <dbReference type="PROSITE" id="PS50932"/>
    </source>
</evidence>
<dbReference type="Proteomes" id="UP000286716">
    <property type="component" value="Unassembled WGS sequence"/>
</dbReference>